<organism evidence="2 3">
    <name type="scientific">Magnetospirillum gryphiswaldense (strain DSM 6361 / JCM 21280 / NBRC 15271 / MSR-1)</name>
    <dbReference type="NCBI Taxonomy" id="431944"/>
    <lineage>
        <taxon>Bacteria</taxon>
        <taxon>Pseudomonadati</taxon>
        <taxon>Pseudomonadota</taxon>
        <taxon>Alphaproteobacteria</taxon>
        <taxon>Rhodospirillales</taxon>
        <taxon>Rhodospirillaceae</taxon>
        <taxon>Magnetospirillum</taxon>
    </lineage>
</organism>
<gene>
    <name evidence="2" type="ordered locus">MGMSRv2__0151</name>
</gene>
<dbReference type="AlphaFoldDB" id="V6EZA9"/>
<name>V6EZA9_MAGGM</name>
<evidence type="ECO:0008006" key="4">
    <source>
        <dbReference type="Google" id="ProtNLM"/>
    </source>
</evidence>
<proteinExistence type="predicted"/>
<evidence type="ECO:0000313" key="2">
    <source>
        <dbReference type="EMBL" id="CDK97366.1"/>
    </source>
</evidence>
<dbReference type="KEGG" id="mgy:MGMSRv2__0151"/>
<dbReference type="EMBL" id="HG794546">
    <property type="protein sequence ID" value="CDK97366.1"/>
    <property type="molecule type" value="Genomic_DNA"/>
</dbReference>
<keyword evidence="3" id="KW-1185">Reference proteome</keyword>
<reference evidence="2 3" key="1">
    <citation type="journal article" date="2014" name="Genome Announc.">
        <title>Complete genome sequence of Magnetospirillum gryphiswaldense MSR-1.</title>
        <authorList>
            <person name="Wang X."/>
            <person name="Wang Q."/>
            <person name="Zhang W."/>
            <person name="Wang Y."/>
            <person name="Li L."/>
            <person name="Wen T."/>
            <person name="Zhang T."/>
            <person name="Zhang Y."/>
            <person name="Xu J."/>
            <person name="Hu J."/>
            <person name="Li S."/>
            <person name="Liu L."/>
            <person name="Liu J."/>
            <person name="Jiang W."/>
            <person name="Tian J."/>
            <person name="Li Y."/>
            <person name="Schuler D."/>
            <person name="Wang L."/>
            <person name="Li J."/>
        </authorList>
    </citation>
    <scope>NUCLEOTIDE SEQUENCE [LARGE SCALE GENOMIC DNA]</scope>
    <source>
        <strain evidence="3">DSM 6361 / JCM 21280 / NBRC 15271 / MSR-1</strain>
    </source>
</reference>
<dbReference type="STRING" id="1430440.MGMSRv2__0151"/>
<protein>
    <recommendedName>
        <fullName evidence="4">Metal-binding protein</fullName>
    </recommendedName>
</protein>
<dbReference type="Proteomes" id="UP000018922">
    <property type="component" value="Chromosome I"/>
</dbReference>
<feature type="chain" id="PRO_5004745013" description="Metal-binding protein" evidence="1">
    <location>
        <begin position="19"/>
        <end position="43"/>
    </location>
</feature>
<accession>V6EZA9</accession>
<keyword evidence="1" id="KW-0732">Signal</keyword>
<feature type="signal peptide" evidence="1">
    <location>
        <begin position="1"/>
        <end position="18"/>
    </location>
</feature>
<sequence>MRIAITLALALITTPALAAELTMYKNPSCGCCQGWAEYMQGQG</sequence>
<evidence type="ECO:0000256" key="1">
    <source>
        <dbReference type="SAM" id="SignalP"/>
    </source>
</evidence>
<dbReference type="HOGENOM" id="CLU_3235707_0_0_5"/>
<evidence type="ECO:0000313" key="3">
    <source>
        <dbReference type="Proteomes" id="UP000018922"/>
    </source>
</evidence>